<evidence type="ECO:0000313" key="3">
    <source>
        <dbReference type="Proteomes" id="UP001066276"/>
    </source>
</evidence>
<sequence>MQPGLISCPRQAMRLVRQSPIQASPRSRGGSQFTNAAPPSTGAEMREREDTAYFLWGGPPPRCKALRHNPPSTCSSAQAAPVQRPTRTWPQIPTEARRRPPLSSAGRGPGMRLPVQPQAASVRQPPERFSVPPTFPNAGSPPAPGRPEALAPDPPLLQA</sequence>
<feature type="region of interest" description="Disordered" evidence="1">
    <location>
        <begin position="1"/>
        <end position="159"/>
    </location>
</feature>
<dbReference type="AlphaFoldDB" id="A0AAV7N833"/>
<feature type="compositionally biased region" description="Polar residues" evidence="1">
    <location>
        <begin position="19"/>
        <end position="38"/>
    </location>
</feature>
<comment type="caution">
    <text evidence="2">The sequence shown here is derived from an EMBL/GenBank/DDBJ whole genome shotgun (WGS) entry which is preliminary data.</text>
</comment>
<keyword evidence="3" id="KW-1185">Reference proteome</keyword>
<evidence type="ECO:0000313" key="2">
    <source>
        <dbReference type="EMBL" id="KAJ1112215.1"/>
    </source>
</evidence>
<gene>
    <name evidence="2" type="ORF">NDU88_000483</name>
</gene>
<reference evidence="2" key="1">
    <citation type="journal article" date="2022" name="bioRxiv">
        <title>Sequencing and chromosome-scale assembly of the giantPleurodeles waltlgenome.</title>
        <authorList>
            <person name="Brown T."/>
            <person name="Elewa A."/>
            <person name="Iarovenko S."/>
            <person name="Subramanian E."/>
            <person name="Araus A.J."/>
            <person name="Petzold A."/>
            <person name="Susuki M."/>
            <person name="Suzuki K.-i.T."/>
            <person name="Hayashi T."/>
            <person name="Toyoda A."/>
            <person name="Oliveira C."/>
            <person name="Osipova E."/>
            <person name="Leigh N.D."/>
            <person name="Simon A."/>
            <person name="Yun M.H."/>
        </authorList>
    </citation>
    <scope>NUCLEOTIDE SEQUENCE</scope>
    <source>
        <strain evidence="2">20211129_DDA</strain>
        <tissue evidence="2">Liver</tissue>
    </source>
</reference>
<dbReference type="EMBL" id="JANPWB010000012">
    <property type="protein sequence ID" value="KAJ1112215.1"/>
    <property type="molecule type" value="Genomic_DNA"/>
</dbReference>
<name>A0AAV7N833_PLEWA</name>
<feature type="compositionally biased region" description="Pro residues" evidence="1">
    <location>
        <begin position="133"/>
        <end position="145"/>
    </location>
</feature>
<evidence type="ECO:0000256" key="1">
    <source>
        <dbReference type="SAM" id="MobiDB-lite"/>
    </source>
</evidence>
<protein>
    <submittedName>
        <fullName evidence="2">Uncharacterized protein</fullName>
    </submittedName>
</protein>
<organism evidence="2 3">
    <name type="scientific">Pleurodeles waltl</name>
    <name type="common">Iberian ribbed newt</name>
    <dbReference type="NCBI Taxonomy" id="8319"/>
    <lineage>
        <taxon>Eukaryota</taxon>
        <taxon>Metazoa</taxon>
        <taxon>Chordata</taxon>
        <taxon>Craniata</taxon>
        <taxon>Vertebrata</taxon>
        <taxon>Euteleostomi</taxon>
        <taxon>Amphibia</taxon>
        <taxon>Batrachia</taxon>
        <taxon>Caudata</taxon>
        <taxon>Salamandroidea</taxon>
        <taxon>Salamandridae</taxon>
        <taxon>Pleurodelinae</taxon>
        <taxon>Pleurodeles</taxon>
    </lineage>
</organism>
<accession>A0AAV7N833</accession>
<proteinExistence type="predicted"/>
<dbReference type="Proteomes" id="UP001066276">
    <property type="component" value="Chromosome 8"/>
</dbReference>